<dbReference type="EMBL" id="HACM01003074">
    <property type="protein sequence ID" value="CRZ03516.1"/>
    <property type="molecule type" value="Transcribed_RNA"/>
</dbReference>
<evidence type="ECO:0000313" key="2">
    <source>
        <dbReference type="EMBL" id="CRZ03516.1"/>
    </source>
</evidence>
<dbReference type="AlphaFoldDB" id="A0A0H5QQ11"/>
<organism evidence="2">
    <name type="scientific">Spongospora subterranea</name>
    <dbReference type="NCBI Taxonomy" id="70186"/>
    <lineage>
        <taxon>Eukaryota</taxon>
        <taxon>Sar</taxon>
        <taxon>Rhizaria</taxon>
        <taxon>Endomyxa</taxon>
        <taxon>Phytomyxea</taxon>
        <taxon>Plasmodiophorida</taxon>
        <taxon>Plasmodiophoridae</taxon>
        <taxon>Spongospora</taxon>
    </lineage>
</organism>
<proteinExistence type="predicted"/>
<accession>A0A0H5QQ11</accession>
<feature type="transmembrane region" description="Helical" evidence="1">
    <location>
        <begin position="80"/>
        <end position="107"/>
    </location>
</feature>
<reference evidence="2" key="1">
    <citation type="submission" date="2015-04" db="EMBL/GenBank/DDBJ databases">
        <title>The genome sequence of the plant pathogenic Rhizarian Plasmodiophora brassicae reveals insights in its biotrophic life cycle and the origin of chitin synthesis.</title>
        <authorList>
            <person name="Schwelm A."/>
            <person name="Fogelqvist J."/>
            <person name="Knaust A."/>
            <person name="Julke S."/>
            <person name="Lilja T."/>
            <person name="Dhandapani V."/>
            <person name="Bonilla-Rosso G."/>
            <person name="Karlsson M."/>
            <person name="Shevchenko A."/>
            <person name="Choi S.R."/>
            <person name="Kim H.G."/>
            <person name="Park J.Y."/>
            <person name="Lim Y.P."/>
            <person name="Ludwig-Muller J."/>
            <person name="Dixelius C."/>
        </authorList>
    </citation>
    <scope>NUCLEOTIDE SEQUENCE</scope>
    <source>
        <tissue evidence="2">Potato root galls</tissue>
    </source>
</reference>
<name>A0A0H5QQ11_9EUKA</name>
<protein>
    <submittedName>
        <fullName evidence="2">Uncharacterized protein</fullName>
    </submittedName>
</protein>
<keyword evidence="1" id="KW-0472">Membrane</keyword>
<evidence type="ECO:0000256" key="1">
    <source>
        <dbReference type="SAM" id="Phobius"/>
    </source>
</evidence>
<keyword evidence="1" id="KW-0812">Transmembrane</keyword>
<sequence>MDMYCQVTMVVSVYKWPPIVGPPLIAGPMPCRIVRSESTLPSHIFQFIPELLHGHLLMTMQSCIENMDTEHGRLIESVEFLVVLINMGTLCPLISGFPLFQLLVFVVEPSLNDVAALQ</sequence>
<keyword evidence="1" id="KW-1133">Transmembrane helix</keyword>